<evidence type="ECO:0000313" key="10">
    <source>
        <dbReference type="EMBL" id="WFE89302.1"/>
    </source>
</evidence>
<keyword evidence="2" id="KW-0997">Cell inner membrane</keyword>
<feature type="transmembrane region" description="Helical" evidence="6">
    <location>
        <begin position="442"/>
        <end position="464"/>
    </location>
</feature>
<accession>A0ABY8F1F0</accession>
<keyword evidence="11" id="KW-1185">Reference proteome</keyword>
<dbReference type="PANTHER" id="PTHR32089:SF112">
    <property type="entry name" value="LYSOZYME-LIKE PROTEIN-RELATED"/>
    <property type="match status" value="1"/>
</dbReference>
<evidence type="ECO:0000313" key="11">
    <source>
        <dbReference type="Proteomes" id="UP001209803"/>
    </source>
</evidence>
<sequence length="811" mass="85438">MNRILKILVDLKFGFKVGGGFLAVLLLTAVVGGVGFLALHKLSSRFVVADLAAQVASQVQATSLEREDYLNNPTPELGQSVSNKIVDLKSSLDVLSTEVANDPQAASQLAGAQDAVREFEATFRQVVDETNQQAERLATLQKSTDDLGALAALITDAVLTEEKQVSAEAFSADGRLDDANQLERGVFTLKDDVVKIHMFYLKGSGNIEGDDLTASIGIARGLVSDTKQMKYKQIEGIDSKTVSKLAAQAKNLLVSLEKLTTDLGFSEGYEARLAVGTNIEGMDVLTNEILGQVNPVVSKAKTDALTAATRLATIRTIADKATNLNQLSLGARAETLLLFGAFGATDPAKVEEGIAALAKLEADLVKYAKVLPAAADAINAIPTSIATLDKSFKEMRTTKESLAGQRKQLDNLTRTVSADIAAISEVQSEQAKTASSSAEVQIAITILLAILGGIGLAFVLNLAITRPIRTITNVMARLADGDNEVHIPGLDRGDEIGDMSRTVQVFRDNAVERAELQAHNANEEASRQERQQRIDNLIQSFRSTAEDALGSVEATAGSLDSTAQALTEIARDSAGYASETQSASNETTNNVQTVASAAEELAASIGEISRQVAQTTEIVDRATTGTRVTNEKVEGLAEAANKIGEVVTLIQAIAEQTNLLALNATIEAARAGEAGKGFAVVAAEVKELATQTSKATEEISSQITEIQNATKESVVAIGEIAETMTEVNSYTTAIASAVEQQGSATAEISQNVQRAAEGTGAVSSSMSELSQAVDQTSSSADMVLSASGELTEKTSELKQEVEQFLSEVAAA</sequence>
<proteinExistence type="inferred from homology"/>
<gene>
    <name evidence="10" type="ORF">K1718_24625</name>
</gene>
<dbReference type="InterPro" id="IPR004090">
    <property type="entry name" value="Chemotax_Me-accpt_rcpt"/>
</dbReference>
<keyword evidence="2" id="KW-1003">Cell membrane</keyword>
<dbReference type="RefSeq" id="WP_265680492.1">
    <property type="nucleotide sequence ID" value="NZ_CP120863.1"/>
</dbReference>
<dbReference type="Gene3D" id="6.10.340.10">
    <property type="match status" value="1"/>
</dbReference>
<reference evidence="10 11" key="1">
    <citation type="submission" date="2023-03" db="EMBL/GenBank/DDBJ databases">
        <title>Roseibium porphyridii sp. nov. and Roseibium rhodosorbium sp. nov. isolated from marine algae, Porphyridium cruentum and Rhodosorus marinus, respectively.</title>
        <authorList>
            <person name="Lee M.W."/>
            <person name="Choi B.J."/>
            <person name="Lee J.K."/>
            <person name="Choi D.G."/>
            <person name="Baek J.H."/>
            <person name="Bayburt H."/>
            <person name="Kim J.M."/>
            <person name="Han D.M."/>
            <person name="Kim K.H."/>
            <person name="Jeon C.O."/>
        </authorList>
    </citation>
    <scope>NUCLEOTIDE SEQUENCE [LARGE SCALE GENOMIC DNA]</scope>
    <source>
        <strain evidence="10 11">KMA01</strain>
    </source>
</reference>
<dbReference type="InterPro" id="IPR004089">
    <property type="entry name" value="MCPsignal_dom"/>
</dbReference>
<keyword evidence="6" id="KW-0812">Transmembrane</keyword>
<name>A0ABY8F1F0_9HYPH</name>
<dbReference type="PROSITE" id="PS50885">
    <property type="entry name" value="HAMP"/>
    <property type="match status" value="1"/>
</dbReference>
<dbReference type="SUPFAM" id="SSF58104">
    <property type="entry name" value="Methyl-accepting chemotaxis protein (MCP) signaling domain"/>
    <property type="match status" value="1"/>
</dbReference>
<protein>
    <submittedName>
        <fullName evidence="10">HAMP domain-containing methyl-accepting chemotaxis protein</fullName>
    </submittedName>
</protein>
<dbReference type="PANTHER" id="PTHR32089">
    <property type="entry name" value="METHYL-ACCEPTING CHEMOTAXIS PROTEIN MCPB"/>
    <property type="match status" value="1"/>
</dbReference>
<dbReference type="Pfam" id="PF00015">
    <property type="entry name" value="MCPsignal"/>
    <property type="match status" value="1"/>
</dbReference>
<organism evidence="10 11">
    <name type="scientific">Roseibium porphyridii</name>
    <dbReference type="NCBI Taxonomy" id="2866279"/>
    <lineage>
        <taxon>Bacteria</taxon>
        <taxon>Pseudomonadati</taxon>
        <taxon>Pseudomonadota</taxon>
        <taxon>Alphaproteobacteria</taxon>
        <taxon>Hyphomicrobiales</taxon>
        <taxon>Stappiaceae</taxon>
        <taxon>Roseibium</taxon>
    </lineage>
</organism>
<dbReference type="Proteomes" id="UP001209803">
    <property type="component" value="Chromosome"/>
</dbReference>
<dbReference type="SMART" id="SM00283">
    <property type="entry name" value="MA"/>
    <property type="match status" value="1"/>
</dbReference>
<evidence type="ECO:0000256" key="5">
    <source>
        <dbReference type="PROSITE-ProRule" id="PRU00284"/>
    </source>
</evidence>
<evidence type="ECO:0000256" key="2">
    <source>
        <dbReference type="ARBA" id="ARBA00022519"/>
    </source>
</evidence>
<evidence type="ECO:0000259" key="7">
    <source>
        <dbReference type="PROSITE" id="PS50111"/>
    </source>
</evidence>
<evidence type="ECO:0000259" key="8">
    <source>
        <dbReference type="PROSITE" id="PS50192"/>
    </source>
</evidence>
<dbReference type="CDD" id="cd06225">
    <property type="entry name" value="HAMP"/>
    <property type="match status" value="1"/>
</dbReference>
<dbReference type="PROSITE" id="PS50192">
    <property type="entry name" value="T_SNARE"/>
    <property type="match status" value="1"/>
</dbReference>
<evidence type="ECO:0000256" key="4">
    <source>
        <dbReference type="ARBA" id="ARBA00029447"/>
    </source>
</evidence>
<feature type="domain" description="HAMP" evidence="9">
    <location>
        <begin position="462"/>
        <end position="515"/>
    </location>
</feature>
<dbReference type="Pfam" id="PF00672">
    <property type="entry name" value="HAMP"/>
    <property type="match status" value="1"/>
</dbReference>
<keyword evidence="6" id="KW-0472">Membrane</keyword>
<feature type="transmembrane region" description="Helical" evidence="6">
    <location>
        <begin position="20"/>
        <end position="39"/>
    </location>
</feature>
<dbReference type="SMART" id="SM00304">
    <property type="entry name" value="HAMP"/>
    <property type="match status" value="1"/>
</dbReference>
<feature type="domain" description="Methyl-accepting transducer" evidence="7">
    <location>
        <begin position="555"/>
        <end position="791"/>
    </location>
</feature>
<keyword evidence="6" id="KW-1133">Transmembrane helix</keyword>
<dbReference type="Gene3D" id="1.10.287.950">
    <property type="entry name" value="Methyl-accepting chemotaxis protein"/>
    <property type="match status" value="1"/>
</dbReference>
<dbReference type="PROSITE" id="PS50111">
    <property type="entry name" value="CHEMOTAXIS_TRANSDUC_2"/>
    <property type="match status" value="1"/>
</dbReference>
<dbReference type="InterPro" id="IPR000727">
    <property type="entry name" value="T_SNARE_dom"/>
</dbReference>
<evidence type="ECO:0000256" key="3">
    <source>
        <dbReference type="ARBA" id="ARBA00023224"/>
    </source>
</evidence>
<evidence type="ECO:0000256" key="6">
    <source>
        <dbReference type="SAM" id="Phobius"/>
    </source>
</evidence>
<feature type="domain" description="T-SNARE coiled-coil homology" evidence="8">
    <location>
        <begin position="707"/>
        <end position="769"/>
    </location>
</feature>
<dbReference type="EMBL" id="CP120863">
    <property type="protein sequence ID" value="WFE89302.1"/>
    <property type="molecule type" value="Genomic_DNA"/>
</dbReference>
<evidence type="ECO:0000259" key="9">
    <source>
        <dbReference type="PROSITE" id="PS50885"/>
    </source>
</evidence>
<comment type="subcellular location">
    <subcellularLocation>
        <location evidence="1">Cell inner membrane</location>
        <topology evidence="1">Multi-pass membrane protein</topology>
    </subcellularLocation>
</comment>
<keyword evidence="3 5" id="KW-0807">Transducer</keyword>
<dbReference type="PRINTS" id="PR00260">
    <property type="entry name" value="CHEMTRNSDUCR"/>
</dbReference>
<evidence type="ECO:0000256" key="1">
    <source>
        <dbReference type="ARBA" id="ARBA00004429"/>
    </source>
</evidence>
<dbReference type="InterPro" id="IPR003660">
    <property type="entry name" value="HAMP_dom"/>
</dbReference>
<comment type="similarity">
    <text evidence="4">Belongs to the methyl-accepting chemotaxis (MCP) protein family.</text>
</comment>